<keyword evidence="3" id="KW-1185">Reference proteome</keyword>
<organism evidence="2 3">
    <name type="scientific">Clunio marinus</name>
    <dbReference type="NCBI Taxonomy" id="568069"/>
    <lineage>
        <taxon>Eukaryota</taxon>
        <taxon>Metazoa</taxon>
        <taxon>Ecdysozoa</taxon>
        <taxon>Arthropoda</taxon>
        <taxon>Hexapoda</taxon>
        <taxon>Insecta</taxon>
        <taxon>Pterygota</taxon>
        <taxon>Neoptera</taxon>
        <taxon>Endopterygota</taxon>
        <taxon>Diptera</taxon>
        <taxon>Nematocera</taxon>
        <taxon>Chironomoidea</taxon>
        <taxon>Chironomidae</taxon>
        <taxon>Clunio</taxon>
    </lineage>
</organism>
<feature type="chain" id="PRO_5012249933" evidence="1">
    <location>
        <begin position="19"/>
        <end position="65"/>
    </location>
</feature>
<evidence type="ECO:0000313" key="2">
    <source>
        <dbReference type="EMBL" id="CRL07966.1"/>
    </source>
</evidence>
<dbReference type="Proteomes" id="UP000183832">
    <property type="component" value="Unassembled WGS sequence"/>
</dbReference>
<reference evidence="2 3" key="1">
    <citation type="submission" date="2015-04" db="EMBL/GenBank/DDBJ databases">
        <authorList>
            <person name="Syromyatnikov M.Y."/>
            <person name="Popov V.N."/>
        </authorList>
    </citation>
    <scope>NUCLEOTIDE SEQUENCE [LARGE SCALE GENOMIC DNA]</scope>
</reference>
<dbReference type="EMBL" id="CVRI01000074">
    <property type="protein sequence ID" value="CRL07966.1"/>
    <property type="molecule type" value="Genomic_DNA"/>
</dbReference>
<keyword evidence="1" id="KW-0732">Signal</keyword>
<proteinExistence type="predicted"/>
<evidence type="ECO:0000256" key="1">
    <source>
        <dbReference type="SAM" id="SignalP"/>
    </source>
</evidence>
<sequence>MGLAATLMLFTLKCSVNGKSSFRSKHKVACCINDGNVFEKMERFYVLSTTDRKFFHQGFCLFILL</sequence>
<accession>A0A1J1J8X1</accession>
<protein>
    <submittedName>
        <fullName evidence="2">CLUMA_CG021191, isoform A</fullName>
    </submittedName>
</protein>
<evidence type="ECO:0000313" key="3">
    <source>
        <dbReference type="Proteomes" id="UP000183832"/>
    </source>
</evidence>
<feature type="signal peptide" evidence="1">
    <location>
        <begin position="1"/>
        <end position="18"/>
    </location>
</feature>
<name>A0A1J1J8X1_9DIPT</name>
<gene>
    <name evidence="2" type="ORF">CLUMA_CG021191</name>
</gene>
<dbReference type="AlphaFoldDB" id="A0A1J1J8X1"/>